<dbReference type="SUPFAM" id="SSF46894">
    <property type="entry name" value="C-terminal effector domain of the bipartite response regulators"/>
    <property type="match status" value="1"/>
</dbReference>
<dbReference type="SMART" id="SM00421">
    <property type="entry name" value="HTH_LUXR"/>
    <property type="match status" value="1"/>
</dbReference>
<keyword evidence="1" id="KW-0805">Transcription regulation</keyword>
<dbReference type="GO" id="GO:0006355">
    <property type="term" value="P:regulation of DNA-templated transcription"/>
    <property type="evidence" value="ECO:0007669"/>
    <property type="project" value="InterPro"/>
</dbReference>
<dbReference type="Pfam" id="PF00196">
    <property type="entry name" value="GerE"/>
    <property type="match status" value="1"/>
</dbReference>
<dbReference type="PROSITE" id="PS50043">
    <property type="entry name" value="HTH_LUXR_2"/>
    <property type="match status" value="1"/>
</dbReference>
<proteinExistence type="predicted"/>
<feature type="domain" description="HTH luxR-type" evidence="4">
    <location>
        <begin position="163"/>
        <end position="228"/>
    </location>
</feature>
<dbReference type="PANTHER" id="PTHR44688">
    <property type="entry name" value="DNA-BINDING TRANSCRIPTIONAL ACTIVATOR DEVR_DOSR"/>
    <property type="match status" value="1"/>
</dbReference>
<keyword evidence="6" id="KW-1185">Reference proteome</keyword>
<gene>
    <name evidence="5" type="ORF">CVD27_19380</name>
</gene>
<sequence length="231" mass="26474">MTLNPTIFSNIQDLEEASTHEDKLYKILEIYMNFYPVKNSFLFRYSHLGFIGEGIISLNPFGLVHIRDIRDDIRSLPIIYSALYERKAKYCSGIDYLRQVNSKYITSSNVNSFLVIPICFGSVTIGYICTNEFESGAIINDQLLTSFTQYGRQVGRIMEKTNGPEYTQLLSRRELEVMKRISWGESTKEMADTMDLSEVTINQYVKSAIKKLGVQNRVQAVAELFRKGIIS</sequence>
<organism evidence="5 6">
    <name type="scientific">Neobacillus cucumis</name>
    <dbReference type="NCBI Taxonomy" id="1740721"/>
    <lineage>
        <taxon>Bacteria</taxon>
        <taxon>Bacillati</taxon>
        <taxon>Bacillota</taxon>
        <taxon>Bacilli</taxon>
        <taxon>Bacillales</taxon>
        <taxon>Bacillaceae</taxon>
        <taxon>Neobacillus</taxon>
    </lineage>
</organism>
<dbReference type="Gene3D" id="1.10.10.10">
    <property type="entry name" value="Winged helix-like DNA-binding domain superfamily/Winged helix DNA-binding domain"/>
    <property type="match status" value="1"/>
</dbReference>
<name>A0A2N5HAJ8_9BACI</name>
<dbReference type="RefSeq" id="WP_101649543.1">
    <property type="nucleotide sequence ID" value="NZ_PGVE01000071.1"/>
</dbReference>
<dbReference type="SUPFAM" id="SSF55781">
    <property type="entry name" value="GAF domain-like"/>
    <property type="match status" value="1"/>
</dbReference>
<dbReference type="InterPro" id="IPR000792">
    <property type="entry name" value="Tscrpt_reg_LuxR_C"/>
</dbReference>
<evidence type="ECO:0000256" key="1">
    <source>
        <dbReference type="ARBA" id="ARBA00023015"/>
    </source>
</evidence>
<dbReference type="InterPro" id="IPR016032">
    <property type="entry name" value="Sig_transdc_resp-reg_C-effctor"/>
</dbReference>
<dbReference type="OrthoDB" id="581422at2"/>
<dbReference type="PRINTS" id="PR00038">
    <property type="entry name" value="HTHLUXR"/>
</dbReference>
<evidence type="ECO:0000256" key="2">
    <source>
        <dbReference type="ARBA" id="ARBA00023125"/>
    </source>
</evidence>
<keyword evidence="3" id="KW-0804">Transcription</keyword>
<dbReference type="InterPro" id="IPR036388">
    <property type="entry name" value="WH-like_DNA-bd_sf"/>
</dbReference>
<reference evidence="5 6" key="1">
    <citation type="submission" date="2017-11" db="EMBL/GenBank/DDBJ databases">
        <title>Comparitive Functional Genomics of Dry Heat Resistant strains isolated from the Viking Spacecraft.</title>
        <authorList>
            <person name="Seuylemezian A."/>
            <person name="Cooper K."/>
            <person name="Vaishampayan P."/>
        </authorList>
    </citation>
    <scope>NUCLEOTIDE SEQUENCE [LARGE SCALE GENOMIC DNA]</scope>
    <source>
        <strain evidence="5 6">V32-6</strain>
    </source>
</reference>
<dbReference type="PANTHER" id="PTHR44688:SF16">
    <property type="entry name" value="DNA-BINDING TRANSCRIPTIONAL ACTIVATOR DEVR_DOSR"/>
    <property type="match status" value="1"/>
</dbReference>
<dbReference type="EMBL" id="PGVE01000071">
    <property type="protein sequence ID" value="PLS02500.1"/>
    <property type="molecule type" value="Genomic_DNA"/>
</dbReference>
<evidence type="ECO:0000256" key="3">
    <source>
        <dbReference type="ARBA" id="ARBA00023163"/>
    </source>
</evidence>
<protein>
    <submittedName>
        <fullName evidence="5">Helix-turn-helix transcriptional regulator</fullName>
    </submittedName>
</protein>
<accession>A0A2N5HAJ8</accession>
<dbReference type="CDD" id="cd06170">
    <property type="entry name" value="LuxR_C_like"/>
    <property type="match status" value="1"/>
</dbReference>
<evidence type="ECO:0000313" key="6">
    <source>
        <dbReference type="Proteomes" id="UP000234950"/>
    </source>
</evidence>
<evidence type="ECO:0000259" key="4">
    <source>
        <dbReference type="PROSITE" id="PS50043"/>
    </source>
</evidence>
<keyword evidence="2" id="KW-0238">DNA-binding</keyword>
<dbReference type="Proteomes" id="UP000234950">
    <property type="component" value="Unassembled WGS sequence"/>
</dbReference>
<comment type="caution">
    <text evidence="5">The sequence shown here is derived from an EMBL/GenBank/DDBJ whole genome shotgun (WGS) entry which is preliminary data.</text>
</comment>
<dbReference type="AlphaFoldDB" id="A0A2N5HAJ8"/>
<dbReference type="GO" id="GO:0003677">
    <property type="term" value="F:DNA binding"/>
    <property type="evidence" value="ECO:0007669"/>
    <property type="project" value="UniProtKB-KW"/>
</dbReference>
<evidence type="ECO:0000313" key="5">
    <source>
        <dbReference type="EMBL" id="PLS02500.1"/>
    </source>
</evidence>